<protein>
    <submittedName>
        <fullName evidence="1">Uncharacterized protein</fullName>
    </submittedName>
</protein>
<comment type="caution">
    <text evidence="1">The sequence shown here is derived from an EMBL/GenBank/DDBJ whole genome shotgun (WGS) entry which is preliminary data.</text>
</comment>
<name>A0A916XGP7_9SPHI</name>
<reference evidence="1" key="2">
    <citation type="submission" date="2020-09" db="EMBL/GenBank/DDBJ databases">
        <authorList>
            <person name="Sun Q."/>
            <person name="Zhou Y."/>
        </authorList>
    </citation>
    <scope>NUCLEOTIDE SEQUENCE</scope>
    <source>
        <strain evidence="1">CGMCC 1.15343</strain>
    </source>
</reference>
<organism evidence="1 2">
    <name type="scientific">Pedobacter quisquiliarum</name>
    <dbReference type="NCBI Taxonomy" id="1834438"/>
    <lineage>
        <taxon>Bacteria</taxon>
        <taxon>Pseudomonadati</taxon>
        <taxon>Bacteroidota</taxon>
        <taxon>Sphingobacteriia</taxon>
        <taxon>Sphingobacteriales</taxon>
        <taxon>Sphingobacteriaceae</taxon>
        <taxon>Pedobacter</taxon>
    </lineage>
</organism>
<gene>
    <name evidence="1" type="ORF">GCM10011387_25220</name>
</gene>
<dbReference type="AlphaFoldDB" id="A0A916XGP7"/>
<accession>A0A916XGP7</accession>
<sequence length="96" mass="10650">MANSLDLKQSLEIDVKYQKTNKMDTFEIEVATGGSSITYTITPLEDGRFQVNQKDDVVGVVAPNTREQGITWTTDDDIDDDLLENIGRAIEAEKLG</sequence>
<proteinExistence type="predicted"/>
<evidence type="ECO:0000313" key="1">
    <source>
        <dbReference type="EMBL" id="GGC70741.1"/>
    </source>
</evidence>
<dbReference type="Proteomes" id="UP000651668">
    <property type="component" value="Unassembled WGS sequence"/>
</dbReference>
<dbReference type="EMBL" id="BMIL01000008">
    <property type="protein sequence ID" value="GGC70741.1"/>
    <property type="molecule type" value="Genomic_DNA"/>
</dbReference>
<evidence type="ECO:0000313" key="2">
    <source>
        <dbReference type="Proteomes" id="UP000651668"/>
    </source>
</evidence>
<reference evidence="1" key="1">
    <citation type="journal article" date="2014" name="Int. J. Syst. Evol. Microbiol.">
        <title>Complete genome sequence of Corynebacterium casei LMG S-19264T (=DSM 44701T), isolated from a smear-ripened cheese.</title>
        <authorList>
            <consortium name="US DOE Joint Genome Institute (JGI-PGF)"/>
            <person name="Walter F."/>
            <person name="Albersmeier A."/>
            <person name="Kalinowski J."/>
            <person name="Ruckert C."/>
        </authorList>
    </citation>
    <scope>NUCLEOTIDE SEQUENCE</scope>
    <source>
        <strain evidence="1">CGMCC 1.15343</strain>
    </source>
</reference>
<keyword evidence="2" id="KW-1185">Reference proteome</keyword>